<proteinExistence type="predicted"/>
<feature type="transmembrane region" description="Helical" evidence="1">
    <location>
        <begin position="65"/>
        <end position="84"/>
    </location>
</feature>
<evidence type="ECO:0000313" key="3">
    <source>
        <dbReference type="Proteomes" id="UP000594630"/>
    </source>
</evidence>
<evidence type="ECO:0000313" key="2">
    <source>
        <dbReference type="EMBL" id="QPH83740.1"/>
    </source>
</evidence>
<sequence length="125" mass="14566">MAIVYSIFFSNEKLLYNLCDFIFCDKGSNKISKFWDFFDKKLLICKGCGSEFEVSERVKFILSGYEWISVLLWLLVVTFVQILIDEKENFSLTSVIVGTLVFVVAQSIILLLIPYKMTRIRKEKP</sequence>
<accession>A0A7S9NDG9</accession>
<protein>
    <submittedName>
        <fullName evidence="2">Uncharacterized protein</fullName>
    </submittedName>
</protein>
<name>A0A7S9NDG9_9BACT</name>
<dbReference type="AlphaFoldDB" id="A0A7S9NDG9"/>
<dbReference type="EMBL" id="CP049274">
    <property type="protein sequence ID" value="QPH83740.1"/>
    <property type="molecule type" value="Genomic_DNA"/>
</dbReference>
<feature type="transmembrane region" description="Helical" evidence="1">
    <location>
        <begin position="90"/>
        <end position="115"/>
    </location>
</feature>
<gene>
    <name evidence="2" type="ORF">CVT06_00935</name>
</gene>
<keyword evidence="1" id="KW-0472">Membrane</keyword>
<evidence type="ECO:0000256" key="1">
    <source>
        <dbReference type="SAM" id="Phobius"/>
    </source>
</evidence>
<dbReference type="Proteomes" id="UP000594630">
    <property type="component" value="Chromosome"/>
</dbReference>
<dbReference type="RefSeq" id="WP_159071383.1">
    <property type="nucleotide sequence ID" value="NZ_CP049274.1"/>
</dbReference>
<keyword evidence="1" id="KW-0812">Transmembrane</keyword>
<organism evidence="2 3">
    <name type="scientific">Campylobacter concisus</name>
    <dbReference type="NCBI Taxonomy" id="199"/>
    <lineage>
        <taxon>Bacteria</taxon>
        <taxon>Pseudomonadati</taxon>
        <taxon>Campylobacterota</taxon>
        <taxon>Epsilonproteobacteria</taxon>
        <taxon>Campylobacterales</taxon>
        <taxon>Campylobacteraceae</taxon>
        <taxon>Campylobacter</taxon>
    </lineage>
</organism>
<reference evidence="2 3" key="1">
    <citation type="journal article" date="2018" name="Emerg. Microbes Infect.">
        <title>Genomic analysis of oral Campylobacter concisus strains identified a potential bacterial molecular marker associated with active Crohn's disease.</title>
        <authorList>
            <person name="Liu F."/>
            <person name="Ma R."/>
            <person name="Tay C.Y.A."/>
            <person name="Octavia S."/>
            <person name="Lan R."/>
            <person name="Chung H.K.L."/>
            <person name="Riordan S.M."/>
            <person name="Grimm M.C."/>
            <person name="Leong R.W."/>
            <person name="Tanaka M.M."/>
            <person name="Connor S."/>
            <person name="Zhang L."/>
        </authorList>
    </citation>
    <scope>NUCLEOTIDE SEQUENCE [LARGE SCALE GENOMIC DNA]</scope>
    <source>
        <strain evidence="2 3">P10CDO-S2</strain>
    </source>
</reference>
<keyword evidence="1" id="KW-1133">Transmembrane helix</keyword>